<sequence length="157" mass="18182">MKNTFLILVTVVLLTSCASKSSFNSFYAEHKDECDLSISTPAFFANLFIPKDDVKEYKNLFKNVKHYKVMIFENEKASLDKQFDKFMKRKNYASIFRVNSDGDQVQLYFLESKNTIKEVVLKIKSDEDFVVLGLKTNISEDDFNKLMENSDLKLTGI</sequence>
<accession>A0A1I6Q9V0</accession>
<proteinExistence type="predicted"/>
<feature type="chain" id="PRO_5011717075" description="DUF4252 domain-containing protein" evidence="1">
    <location>
        <begin position="22"/>
        <end position="157"/>
    </location>
</feature>
<dbReference type="Proteomes" id="UP000199312">
    <property type="component" value="Unassembled WGS sequence"/>
</dbReference>
<evidence type="ECO:0008006" key="4">
    <source>
        <dbReference type="Google" id="ProtNLM"/>
    </source>
</evidence>
<organism evidence="2 3">
    <name type="scientific">Lutibacter maritimus</name>
    <dbReference type="NCBI Taxonomy" id="593133"/>
    <lineage>
        <taxon>Bacteria</taxon>
        <taxon>Pseudomonadati</taxon>
        <taxon>Bacteroidota</taxon>
        <taxon>Flavobacteriia</taxon>
        <taxon>Flavobacteriales</taxon>
        <taxon>Flavobacteriaceae</taxon>
        <taxon>Lutibacter</taxon>
    </lineage>
</organism>
<dbReference type="InterPro" id="IPR025348">
    <property type="entry name" value="DUF4252"/>
</dbReference>
<protein>
    <recommendedName>
        <fullName evidence="4">DUF4252 domain-containing protein</fullName>
    </recommendedName>
</protein>
<dbReference type="OrthoDB" id="1201098at2"/>
<keyword evidence="3" id="KW-1185">Reference proteome</keyword>
<reference evidence="3" key="1">
    <citation type="submission" date="2016-10" db="EMBL/GenBank/DDBJ databases">
        <authorList>
            <person name="Varghese N."/>
            <person name="Submissions S."/>
        </authorList>
    </citation>
    <scope>NUCLEOTIDE SEQUENCE [LARGE SCALE GENOMIC DNA]</scope>
    <source>
        <strain evidence="3">DSM 24450</strain>
    </source>
</reference>
<dbReference type="RefSeq" id="WP_090224743.1">
    <property type="nucleotide sequence ID" value="NZ_FOZP01000003.1"/>
</dbReference>
<name>A0A1I6Q9V0_9FLAO</name>
<dbReference type="STRING" id="593133.SAMN04488006_1668"/>
<evidence type="ECO:0000313" key="3">
    <source>
        <dbReference type="Proteomes" id="UP000199312"/>
    </source>
</evidence>
<dbReference type="AlphaFoldDB" id="A0A1I6Q9V0"/>
<evidence type="ECO:0000256" key="1">
    <source>
        <dbReference type="SAM" id="SignalP"/>
    </source>
</evidence>
<feature type="signal peptide" evidence="1">
    <location>
        <begin position="1"/>
        <end position="21"/>
    </location>
</feature>
<keyword evidence="1" id="KW-0732">Signal</keyword>
<gene>
    <name evidence="2" type="ORF">SAMN04488006_1668</name>
</gene>
<evidence type="ECO:0000313" key="2">
    <source>
        <dbReference type="EMBL" id="SFS49229.1"/>
    </source>
</evidence>
<dbReference type="EMBL" id="FOZP01000003">
    <property type="protein sequence ID" value="SFS49229.1"/>
    <property type="molecule type" value="Genomic_DNA"/>
</dbReference>
<dbReference type="Pfam" id="PF14060">
    <property type="entry name" value="DUF4252"/>
    <property type="match status" value="1"/>
</dbReference>
<dbReference type="PROSITE" id="PS51257">
    <property type="entry name" value="PROKAR_LIPOPROTEIN"/>
    <property type="match status" value="1"/>
</dbReference>